<organism evidence="3 4">
    <name type="scientific">Rhodopila globiformis</name>
    <name type="common">Rhodopseudomonas globiformis</name>
    <dbReference type="NCBI Taxonomy" id="1071"/>
    <lineage>
        <taxon>Bacteria</taxon>
        <taxon>Pseudomonadati</taxon>
        <taxon>Pseudomonadota</taxon>
        <taxon>Alphaproteobacteria</taxon>
        <taxon>Acetobacterales</taxon>
        <taxon>Acetobacteraceae</taxon>
        <taxon>Rhodopila</taxon>
    </lineage>
</organism>
<evidence type="ECO:0000313" key="3">
    <source>
        <dbReference type="EMBL" id="PPQ26220.1"/>
    </source>
</evidence>
<evidence type="ECO:0000259" key="2">
    <source>
        <dbReference type="Pfam" id="PF19291"/>
    </source>
</evidence>
<sequence length="590" mass="64988">MTALLEDYALIADRRTAALVCRNGSIDWLCWPRFDSNACFAALLGNESNGRWRLAPTQPGRVTRRYQPDTLVLETDFETATAAVRVIDFMPPPHTGPSALVRLVVGLRGQTAMQLDVDLRFDYGRVPPWIEPCDGGFVARIGPDLAVFRGTVPVELRTGGAAAGFVVSEGEHVAFALQYGDSCAEAPGAIDADAALRDTQSDWRDWIARFDKPTHWPDAVRRSLLTLRALIYAPSGGLVAAPTTSLPEKPGGTSNWDYRFCWLRDATFTISALLNAGYHQEARQWRDWILRALAGTPSELRIMYRVDGSRHMYESNLDWLPGYRWARPVRIGNAAAAQRQIDVLGEVIDTMDLSARAGLAPSTQLQHVARAIAERIEAIWQEPGQGVWESRGEARQYTYSKVMAWAGVDRFIRNKALHDAAEPDVLRRLEALRNRIHQEVCAEGYHAGLGTFVQHYGGQTLDGSLLLMPLVGFLPVDDPRMAGTIAAIERELMHDGLVWRKSPSGGEPEGAFLACSCWLADCRSLQGRDAAAREAFERLLAVRNDVGLLSEEYNLRGRHLSGNFPQALSHLALVTTGLGLSGPVLQRGGG</sequence>
<dbReference type="GO" id="GO:0004553">
    <property type="term" value="F:hydrolase activity, hydrolyzing O-glycosyl compounds"/>
    <property type="evidence" value="ECO:0007669"/>
    <property type="project" value="UniProtKB-ARBA"/>
</dbReference>
<dbReference type="OrthoDB" id="3902805at2"/>
<dbReference type="PANTHER" id="PTHR31616">
    <property type="entry name" value="TREHALASE"/>
    <property type="match status" value="1"/>
</dbReference>
<accession>A0A2S6MV29</accession>
<dbReference type="RefSeq" id="WP_104522973.1">
    <property type="nucleotide sequence ID" value="NZ_NHRY01000272.1"/>
</dbReference>
<dbReference type="GO" id="GO:0005975">
    <property type="term" value="P:carbohydrate metabolic process"/>
    <property type="evidence" value="ECO:0007669"/>
    <property type="project" value="InterPro"/>
</dbReference>
<dbReference type="InterPro" id="IPR012341">
    <property type="entry name" value="6hp_glycosidase-like_sf"/>
</dbReference>
<feature type="domain" description="GH15-like" evidence="1">
    <location>
        <begin position="218"/>
        <end position="577"/>
    </location>
</feature>
<dbReference type="InterPro" id="IPR008928">
    <property type="entry name" value="6-hairpin_glycosidase_sf"/>
</dbReference>
<dbReference type="Proteomes" id="UP000239724">
    <property type="component" value="Unassembled WGS sequence"/>
</dbReference>
<reference evidence="3 4" key="1">
    <citation type="journal article" date="2018" name="Arch. Microbiol.">
        <title>New insights into the metabolic potential of the phototrophic purple bacterium Rhodopila globiformis DSM 161(T) from its draft genome sequence and evidence for a vanadium-dependent nitrogenase.</title>
        <authorList>
            <person name="Imhoff J.F."/>
            <person name="Rahn T."/>
            <person name="Kunzel S."/>
            <person name="Neulinger S.C."/>
        </authorList>
    </citation>
    <scope>NUCLEOTIDE SEQUENCE [LARGE SCALE GENOMIC DNA]</scope>
    <source>
        <strain evidence="3 4">DSM 161</strain>
    </source>
</reference>
<evidence type="ECO:0000313" key="4">
    <source>
        <dbReference type="Proteomes" id="UP000239724"/>
    </source>
</evidence>
<dbReference type="InterPro" id="IPR011613">
    <property type="entry name" value="GH15-like"/>
</dbReference>
<dbReference type="Gene3D" id="1.50.10.10">
    <property type="match status" value="1"/>
</dbReference>
<dbReference type="InterPro" id="IPR045582">
    <property type="entry name" value="Trehalase-like_N"/>
</dbReference>
<evidence type="ECO:0000259" key="1">
    <source>
        <dbReference type="Pfam" id="PF00723"/>
    </source>
</evidence>
<dbReference type="PANTHER" id="PTHR31616:SF0">
    <property type="entry name" value="GLUCAN 1,4-ALPHA-GLUCOSIDASE"/>
    <property type="match status" value="1"/>
</dbReference>
<comment type="caution">
    <text evidence="3">The sequence shown here is derived from an EMBL/GenBank/DDBJ whole genome shotgun (WGS) entry which is preliminary data.</text>
</comment>
<name>A0A2S6MV29_RHOGL</name>
<keyword evidence="4" id="KW-1185">Reference proteome</keyword>
<dbReference type="SUPFAM" id="SSF48208">
    <property type="entry name" value="Six-hairpin glycosidases"/>
    <property type="match status" value="1"/>
</dbReference>
<dbReference type="Pfam" id="PF00723">
    <property type="entry name" value="Glyco_hydro_15"/>
    <property type="match status" value="1"/>
</dbReference>
<protein>
    <submittedName>
        <fullName evidence="3">Glucoamylase</fullName>
    </submittedName>
</protein>
<dbReference type="AlphaFoldDB" id="A0A2S6MV29"/>
<proteinExistence type="predicted"/>
<gene>
    <name evidence="3" type="ORF">CCS01_30850</name>
</gene>
<feature type="domain" description="Trehalase-like N-terminal" evidence="2">
    <location>
        <begin position="5"/>
        <end position="138"/>
    </location>
</feature>
<dbReference type="Pfam" id="PF19291">
    <property type="entry name" value="TREH_N"/>
    <property type="match status" value="1"/>
</dbReference>
<dbReference type="EMBL" id="NHRY01000272">
    <property type="protein sequence ID" value="PPQ26220.1"/>
    <property type="molecule type" value="Genomic_DNA"/>
</dbReference>